<dbReference type="Pfam" id="PF13247">
    <property type="entry name" value="Fer4_11"/>
    <property type="match status" value="1"/>
</dbReference>
<comment type="caution">
    <text evidence="2">The sequence shown here is derived from an EMBL/GenBank/DDBJ whole genome shotgun (WGS) entry which is preliminary data.</text>
</comment>
<dbReference type="InterPro" id="IPR009010">
    <property type="entry name" value="Asp_de-COase-like_dom_sf"/>
</dbReference>
<dbReference type="PANTHER" id="PTHR42783">
    <property type="entry name" value="GLUTAMATE SYNTHASE [NADPH] SMALL CHAIN"/>
    <property type="match status" value="1"/>
</dbReference>
<dbReference type="Gene3D" id="3.30.70.20">
    <property type="match status" value="2"/>
</dbReference>
<dbReference type="RefSeq" id="WP_116702079.1">
    <property type="nucleotide sequence ID" value="NZ_QUWV01000027.1"/>
</dbReference>
<dbReference type="SUPFAM" id="SSF50692">
    <property type="entry name" value="ADC-like"/>
    <property type="match status" value="1"/>
</dbReference>
<organism evidence="2 3">
    <name type="scientific">Komagataeibacter melaceti</name>
    <dbReference type="NCBI Taxonomy" id="2766577"/>
    <lineage>
        <taxon>Bacteria</taxon>
        <taxon>Pseudomonadati</taxon>
        <taxon>Pseudomonadota</taxon>
        <taxon>Alphaproteobacteria</taxon>
        <taxon>Acetobacterales</taxon>
        <taxon>Acetobacteraceae</taxon>
        <taxon>Komagataeibacter</taxon>
    </lineage>
</organism>
<gene>
    <name evidence="2" type="ORF">DY926_03375</name>
</gene>
<feature type="domain" description="4Fe-4S ferredoxin-type" evidence="1">
    <location>
        <begin position="822"/>
        <end position="851"/>
    </location>
</feature>
<accession>A0A371Z396</accession>
<feature type="domain" description="4Fe-4S ferredoxin-type" evidence="1">
    <location>
        <begin position="735"/>
        <end position="765"/>
    </location>
</feature>
<dbReference type="PROSITE" id="PS51379">
    <property type="entry name" value="4FE4S_FER_2"/>
    <property type="match status" value="3"/>
</dbReference>
<name>A0A371Z396_9PROT</name>
<dbReference type="SUPFAM" id="SSF54862">
    <property type="entry name" value="4Fe-4S ferredoxins"/>
    <property type="match status" value="1"/>
</dbReference>
<sequence length="964" mass="103620">MPPLGWPAGRGARRRLTGLSGSELAQHFPQLEAALSHTLDRRRTLRLLALALASGGVAGCDPGTPDRGFVSAVRAAEGVVPGIPNIYATAHVRDGYAEGILVTHQMGRPTKIEGNPAHPASQGGTDAMAQALIHDFYDPDRASGPLHLGLPTSWQDVAAAMRAMRPATTAERPGSPASGAGLRILSGTVTSPTLGRVMDQILAASPGARWHQWDAIGREGVRQGHSLAYGQPVSVLPDLTRADVVLALDSDLLDSAPGHLAHARSFATRRNPVRGVMNRLYAVEPTPSLTGVAADHRLVASPAMLDEVIGRLSAHILQNEAPSGGPDWLAPLVADLRGNHGRALIHLGPHHPPEVHAMVQAMNEALGGRGRVFDVLEPPEYQPAIPPDTLSTLMDDMESGAVGALVIVDVNPVQQVPRFAAALRHVATSITLADRPHETAVTTHWHIPLAHGLEDWGDARGHDGTVALIQPQAMPLYGGMNAPGALLACLGLPQQAPMDLVRATWREHLPAPRDWHDALAAGVVARTASRRVDAALQHGAVRVASPVSYPRRSAQPVLLLRPDPYLWDGRGANNPWLQELPRPLSKVVWDNPLLIPPDLARDMKLRNGDVVTLAQGETHTRLPVWIQPGQAAGCVVGFLGWGRSHAGQTGNHVGTDLYPFRAASGPLRIGVDSGAAIPVACTEHHATTIESQPSRVARHGTLAQFRENPAFLADGGAGEGQDTLYRRPPDAPVAWGMSIDLNACIGCNACVAACQVENNIPVVGRDEVLRQREMHWLRIDRTHEGTPDAPDTFFQPMLCMHCEQAPCETVCPVGATTHDSEGLNVMVYNRCIGTKFCSNNCPYKVRRFNYFAFAQHESRPPISRNPDVSVRTRGVMEKCTFCVQRIAQARITSDRDGVPEQVVTACQSACPTQAISFGDINDPTAEVSRRKASPLDYAALAEQGTHPRVTYEGRIRNRNPDIMS</sequence>
<dbReference type="SUPFAM" id="SSF53706">
    <property type="entry name" value="Formate dehydrogenase/DMSO reductase, domains 1-3"/>
    <property type="match status" value="1"/>
</dbReference>
<dbReference type="EMBL" id="QUWV01000027">
    <property type="protein sequence ID" value="RFD20973.1"/>
    <property type="molecule type" value="Genomic_DNA"/>
</dbReference>
<dbReference type="AlphaFoldDB" id="A0A371Z396"/>
<reference evidence="2 3" key="1">
    <citation type="submission" date="2018-08" db="EMBL/GenBank/DDBJ databases">
        <title>Komagataeibacter sp. AV 382.</title>
        <authorList>
            <person name="Skraban J."/>
            <person name="Trcek J."/>
        </authorList>
    </citation>
    <scope>NUCLEOTIDE SEQUENCE [LARGE SCALE GENOMIC DNA]</scope>
    <source>
        <strain evidence="2 3">AV 382</strain>
    </source>
</reference>
<dbReference type="Gene3D" id="2.40.40.20">
    <property type="match status" value="1"/>
</dbReference>
<keyword evidence="3" id="KW-1185">Reference proteome</keyword>
<dbReference type="OrthoDB" id="9779457at2"/>
<feature type="domain" description="4Fe-4S ferredoxin-type" evidence="1">
    <location>
        <begin position="790"/>
        <end position="821"/>
    </location>
</feature>
<evidence type="ECO:0000259" key="1">
    <source>
        <dbReference type="PROSITE" id="PS51379"/>
    </source>
</evidence>
<dbReference type="InterPro" id="IPR017896">
    <property type="entry name" value="4Fe4S_Fe-S-bd"/>
</dbReference>
<dbReference type="CDD" id="cd10551">
    <property type="entry name" value="PsrB"/>
    <property type="match status" value="1"/>
</dbReference>
<protein>
    <submittedName>
        <fullName evidence="2">4Fe-4S dicluster domain-containing protein</fullName>
    </submittedName>
</protein>
<evidence type="ECO:0000313" key="3">
    <source>
        <dbReference type="Proteomes" id="UP000262371"/>
    </source>
</evidence>
<dbReference type="Proteomes" id="UP000262371">
    <property type="component" value="Unassembled WGS sequence"/>
</dbReference>
<dbReference type="Gene3D" id="2.20.25.90">
    <property type="entry name" value="ADC-like domains"/>
    <property type="match status" value="1"/>
</dbReference>
<proteinExistence type="predicted"/>
<evidence type="ECO:0000313" key="2">
    <source>
        <dbReference type="EMBL" id="RFD20973.1"/>
    </source>
</evidence>
<dbReference type="PANTHER" id="PTHR42783:SF3">
    <property type="entry name" value="GLUTAMATE SYNTHASE [NADPH] SMALL CHAIN-RELATED"/>
    <property type="match status" value="1"/>
</dbReference>